<evidence type="ECO:0008006" key="3">
    <source>
        <dbReference type="Google" id="ProtNLM"/>
    </source>
</evidence>
<evidence type="ECO:0000313" key="2">
    <source>
        <dbReference type="Proteomes" id="UP000184063"/>
    </source>
</evidence>
<protein>
    <recommendedName>
        <fullName evidence="3">Fe2OG dioxygenase domain-containing protein</fullName>
    </recommendedName>
</protein>
<evidence type="ECO:0000313" key="1">
    <source>
        <dbReference type="EMBL" id="OJZ87217.1"/>
    </source>
</evidence>
<dbReference type="VEuPathDB" id="FungiDB:ASPFODRAFT_217603"/>
<accession>A0A1M3TK86</accession>
<dbReference type="Proteomes" id="UP000184063">
    <property type="component" value="Unassembled WGS sequence"/>
</dbReference>
<dbReference type="EMBL" id="KV878240">
    <property type="protein sequence ID" value="OJZ87217.1"/>
    <property type="molecule type" value="Genomic_DNA"/>
</dbReference>
<dbReference type="OrthoDB" id="10256055at2759"/>
<name>A0A1M3TK86_ASPLC</name>
<organism evidence="1 2">
    <name type="scientific">Aspergillus luchuensis (strain CBS 106.47)</name>
    <dbReference type="NCBI Taxonomy" id="1137211"/>
    <lineage>
        <taxon>Eukaryota</taxon>
        <taxon>Fungi</taxon>
        <taxon>Dikarya</taxon>
        <taxon>Ascomycota</taxon>
        <taxon>Pezizomycotina</taxon>
        <taxon>Eurotiomycetes</taxon>
        <taxon>Eurotiomycetidae</taxon>
        <taxon>Eurotiales</taxon>
        <taxon>Aspergillaceae</taxon>
        <taxon>Aspergillus</taxon>
        <taxon>Aspergillus subgen. Circumdati</taxon>
    </lineage>
</organism>
<dbReference type="PANTHER" id="PTHR41677">
    <property type="entry name" value="YALI0B19030P"/>
    <property type="match status" value="1"/>
</dbReference>
<proteinExistence type="predicted"/>
<sequence>MAPIGSSMASPVSAINELVEIAGEACQVEDATAEPNNVVFDPSKHLAFVPPSKVHTMVELGYPNSRGVSPVGVSEPFPLFSAEAIEQMRKEVLTEEVYSNHKYSSEIAQCQLRGYAAECAPFVYDAWKNPETLAIISKVAGVDLVPVMDFELGHVNISGHSEEEKHNAPKKAEVLGKGIAVKPSDDDAIVDWHTDSYPFVCVTMLSDCTNMIGGETALRTGNGEIVKVRGPQKGSAVILQGRYIEHKALRALGATERITMVTSFRPRASSIKDDTVLTTVRPISNLNELYHQFTEYRFELLSERLRDVNRLMRDQQRARRTFDTRAAKNFIREQINFLEHMDKEIVEDEKVIKGVFDDSHLISEDLKREHSRKRALADVE</sequence>
<dbReference type="AlphaFoldDB" id="A0A1M3TK86"/>
<dbReference type="PANTHER" id="PTHR41677:SF1">
    <property type="entry name" value="FE2OG DIOXYGENASE DOMAIN-CONTAINING PROTEIN"/>
    <property type="match status" value="1"/>
</dbReference>
<gene>
    <name evidence="1" type="ORF">ASPFODRAFT_217603</name>
</gene>
<reference evidence="2" key="1">
    <citation type="journal article" date="2017" name="Genome Biol.">
        <title>Comparative genomics reveals high biological diversity and specific adaptations in the industrially and medically important fungal genus Aspergillus.</title>
        <authorList>
            <person name="de Vries R.P."/>
            <person name="Riley R."/>
            <person name="Wiebenga A."/>
            <person name="Aguilar-Osorio G."/>
            <person name="Amillis S."/>
            <person name="Uchima C.A."/>
            <person name="Anderluh G."/>
            <person name="Asadollahi M."/>
            <person name="Askin M."/>
            <person name="Barry K."/>
            <person name="Battaglia E."/>
            <person name="Bayram O."/>
            <person name="Benocci T."/>
            <person name="Braus-Stromeyer S.A."/>
            <person name="Caldana C."/>
            <person name="Canovas D."/>
            <person name="Cerqueira G.C."/>
            <person name="Chen F."/>
            <person name="Chen W."/>
            <person name="Choi C."/>
            <person name="Clum A."/>
            <person name="Dos Santos R.A."/>
            <person name="Damasio A.R."/>
            <person name="Diallinas G."/>
            <person name="Emri T."/>
            <person name="Fekete E."/>
            <person name="Flipphi M."/>
            <person name="Freyberg S."/>
            <person name="Gallo A."/>
            <person name="Gournas C."/>
            <person name="Habgood R."/>
            <person name="Hainaut M."/>
            <person name="Harispe M.L."/>
            <person name="Henrissat B."/>
            <person name="Hilden K.S."/>
            <person name="Hope R."/>
            <person name="Hossain A."/>
            <person name="Karabika E."/>
            <person name="Karaffa L."/>
            <person name="Karanyi Z."/>
            <person name="Krasevec N."/>
            <person name="Kuo A."/>
            <person name="Kusch H."/>
            <person name="LaButti K."/>
            <person name="Lagendijk E.L."/>
            <person name="Lapidus A."/>
            <person name="Levasseur A."/>
            <person name="Lindquist E."/>
            <person name="Lipzen A."/>
            <person name="Logrieco A.F."/>
            <person name="MacCabe A."/>
            <person name="Maekelae M.R."/>
            <person name="Malavazi I."/>
            <person name="Melin P."/>
            <person name="Meyer V."/>
            <person name="Mielnichuk N."/>
            <person name="Miskei M."/>
            <person name="Molnar A.P."/>
            <person name="Mule G."/>
            <person name="Ngan C.Y."/>
            <person name="Orejas M."/>
            <person name="Orosz E."/>
            <person name="Ouedraogo J.P."/>
            <person name="Overkamp K.M."/>
            <person name="Park H.-S."/>
            <person name="Perrone G."/>
            <person name="Piumi F."/>
            <person name="Punt P.J."/>
            <person name="Ram A.F."/>
            <person name="Ramon A."/>
            <person name="Rauscher S."/>
            <person name="Record E."/>
            <person name="Riano-Pachon D.M."/>
            <person name="Robert V."/>
            <person name="Roehrig J."/>
            <person name="Ruller R."/>
            <person name="Salamov A."/>
            <person name="Salih N.S."/>
            <person name="Samson R.A."/>
            <person name="Sandor E."/>
            <person name="Sanguinetti M."/>
            <person name="Schuetze T."/>
            <person name="Sepcic K."/>
            <person name="Shelest E."/>
            <person name="Sherlock G."/>
            <person name="Sophianopoulou V."/>
            <person name="Squina F.M."/>
            <person name="Sun H."/>
            <person name="Susca A."/>
            <person name="Todd R.B."/>
            <person name="Tsang A."/>
            <person name="Unkles S.E."/>
            <person name="van de Wiele N."/>
            <person name="van Rossen-Uffink D."/>
            <person name="Oliveira J.V."/>
            <person name="Vesth T.C."/>
            <person name="Visser J."/>
            <person name="Yu J.-H."/>
            <person name="Zhou M."/>
            <person name="Andersen M.R."/>
            <person name="Archer D.B."/>
            <person name="Baker S.E."/>
            <person name="Benoit I."/>
            <person name="Brakhage A.A."/>
            <person name="Braus G.H."/>
            <person name="Fischer R."/>
            <person name="Frisvad J.C."/>
            <person name="Goldman G.H."/>
            <person name="Houbraken J."/>
            <person name="Oakley B."/>
            <person name="Pocsi I."/>
            <person name="Scazzocchio C."/>
            <person name="Seiboth B."/>
            <person name="vanKuyk P.A."/>
            <person name="Wortman J."/>
            <person name="Dyer P.S."/>
            <person name="Grigoriev I.V."/>
        </authorList>
    </citation>
    <scope>NUCLEOTIDE SEQUENCE [LARGE SCALE GENOMIC DNA]</scope>
    <source>
        <strain evidence="2">CBS 106.47</strain>
    </source>
</reference>